<dbReference type="GO" id="GO:0005319">
    <property type="term" value="F:lipid transporter activity"/>
    <property type="evidence" value="ECO:0007669"/>
    <property type="project" value="TreeGrafter"/>
</dbReference>
<name>A0AAQ4EU77_AMBAM</name>
<dbReference type="PROSITE" id="PS50893">
    <property type="entry name" value="ABC_TRANSPORTER_2"/>
    <property type="match status" value="2"/>
</dbReference>
<dbReference type="InterPro" id="IPR003593">
    <property type="entry name" value="AAA+_ATPase"/>
</dbReference>
<evidence type="ECO:0000256" key="2">
    <source>
        <dbReference type="ARBA" id="ARBA00022692"/>
    </source>
</evidence>
<feature type="transmembrane region" description="Helical" evidence="8">
    <location>
        <begin position="672"/>
        <end position="693"/>
    </location>
</feature>
<reference evidence="10 11" key="1">
    <citation type="journal article" date="2023" name="Arcadia Sci">
        <title>De novo assembly of a long-read Amblyomma americanum tick genome.</title>
        <authorList>
            <person name="Chou S."/>
            <person name="Poskanzer K.E."/>
            <person name="Rollins M."/>
            <person name="Thuy-Boun P.S."/>
        </authorList>
    </citation>
    <scope>NUCLEOTIDE SEQUENCE [LARGE SCALE GENOMIC DNA]</scope>
    <source>
        <strain evidence="10">F_SG_1</strain>
        <tissue evidence="10">Salivary glands</tissue>
    </source>
</reference>
<feature type="domain" description="ABC transporter" evidence="9">
    <location>
        <begin position="269"/>
        <end position="544"/>
    </location>
</feature>
<feature type="compositionally biased region" description="Low complexity" evidence="7">
    <location>
        <begin position="1119"/>
        <end position="1133"/>
    </location>
</feature>
<keyword evidence="2 8" id="KW-0812">Transmembrane</keyword>
<keyword evidence="4" id="KW-0067">ATP-binding</keyword>
<dbReference type="InterPro" id="IPR026082">
    <property type="entry name" value="ABCA"/>
</dbReference>
<evidence type="ECO:0000313" key="11">
    <source>
        <dbReference type="Proteomes" id="UP001321473"/>
    </source>
</evidence>
<dbReference type="AlphaFoldDB" id="A0AAQ4EU77"/>
<dbReference type="InterPro" id="IPR003439">
    <property type="entry name" value="ABC_transporter-like_ATP-bd"/>
</dbReference>
<keyword evidence="3" id="KW-0547">Nucleotide-binding</keyword>
<comment type="subcellular location">
    <subcellularLocation>
        <location evidence="1">Membrane</location>
        <topology evidence="1">Multi-pass membrane protein</topology>
    </subcellularLocation>
</comment>
<evidence type="ECO:0000259" key="9">
    <source>
        <dbReference type="PROSITE" id="PS50893"/>
    </source>
</evidence>
<dbReference type="GO" id="GO:0016020">
    <property type="term" value="C:membrane"/>
    <property type="evidence" value="ECO:0007669"/>
    <property type="project" value="UniProtKB-SubCell"/>
</dbReference>
<dbReference type="Proteomes" id="UP001321473">
    <property type="component" value="Unassembled WGS sequence"/>
</dbReference>
<dbReference type="SMART" id="SM00382">
    <property type="entry name" value="AAA"/>
    <property type="match status" value="2"/>
</dbReference>
<evidence type="ECO:0000256" key="4">
    <source>
        <dbReference type="ARBA" id="ARBA00022840"/>
    </source>
</evidence>
<dbReference type="EMBL" id="JARKHS020010903">
    <property type="protein sequence ID" value="KAK8778291.1"/>
    <property type="molecule type" value="Genomic_DNA"/>
</dbReference>
<evidence type="ECO:0000256" key="1">
    <source>
        <dbReference type="ARBA" id="ARBA00004141"/>
    </source>
</evidence>
<feature type="transmembrane region" description="Helical" evidence="8">
    <location>
        <begin position="236"/>
        <end position="259"/>
    </location>
</feature>
<proteinExistence type="predicted"/>
<dbReference type="InterPro" id="IPR013525">
    <property type="entry name" value="ABC2_TM"/>
</dbReference>
<dbReference type="InterPro" id="IPR027417">
    <property type="entry name" value="P-loop_NTPase"/>
</dbReference>
<evidence type="ECO:0000256" key="8">
    <source>
        <dbReference type="SAM" id="Phobius"/>
    </source>
</evidence>
<keyword evidence="6 8" id="KW-0472">Membrane</keyword>
<keyword evidence="5 8" id="KW-1133">Transmembrane helix</keyword>
<organism evidence="10 11">
    <name type="scientific">Amblyomma americanum</name>
    <name type="common">Lone star tick</name>
    <dbReference type="NCBI Taxonomy" id="6943"/>
    <lineage>
        <taxon>Eukaryota</taxon>
        <taxon>Metazoa</taxon>
        <taxon>Ecdysozoa</taxon>
        <taxon>Arthropoda</taxon>
        <taxon>Chelicerata</taxon>
        <taxon>Arachnida</taxon>
        <taxon>Acari</taxon>
        <taxon>Parasitiformes</taxon>
        <taxon>Ixodida</taxon>
        <taxon>Ixodoidea</taxon>
        <taxon>Ixodidae</taxon>
        <taxon>Amblyomminae</taxon>
        <taxon>Amblyomma</taxon>
    </lineage>
</organism>
<feature type="transmembrane region" description="Helical" evidence="8">
    <location>
        <begin position="87"/>
        <end position="115"/>
    </location>
</feature>
<dbReference type="Pfam" id="PF12698">
    <property type="entry name" value="ABC2_membrane_3"/>
    <property type="match status" value="1"/>
</dbReference>
<dbReference type="PANTHER" id="PTHR19229:SF250">
    <property type="entry name" value="ABC TRANSPORTER DOMAIN-CONTAINING PROTEIN-RELATED"/>
    <property type="match status" value="1"/>
</dbReference>
<feature type="domain" description="ABC transporter" evidence="9">
    <location>
        <begin position="800"/>
        <end position="1038"/>
    </location>
</feature>
<feature type="region of interest" description="Disordered" evidence="7">
    <location>
        <begin position="1114"/>
        <end position="1133"/>
    </location>
</feature>
<evidence type="ECO:0000313" key="10">
    <source>
        <dbReference type="EMBL" id="KAK8778291.1"/>
    </source>
</evidence>
<evidence type="ECO:0000256" key="5">
    <source>
        <dbReference type="ARBA" id="ARBA00022989"/>
    </source>
</evidence>
<keyword evidence="11" id="KW-1185">Reference proteome</keyword>
<evidence type="ECO:0000256" key="7">
    <source>
        <dbReference type="SAM" id="MobiDB-lite"/>
    </source>
</evidence>
<feature type="transmembrane region" description="Helical" evidence="8">
    <location>
        <begin position="738"/>
        <end position="762"/>
    </location>
</feature>
<sequence>MVSRLNMAVARAEAQRLDNPLPPVYFQTRRFPAPKARGWGGGARRITDICVVYGFIVIAPVTVKRIADEKSVGMKELLHIAGVSDAVYWLAAYMSGLLGMSVVAVLMTVLMKLPIFCSPALLPQSDFTLVLAMIMLYAFYCDLFCLLVSCVVKTPVYAVFATVCLWMLTYEVPIFFMDVPGSAEYADLSIGQKIQSSIFPNMAVHWIFRIITLHEENNEGARWSNLRATGSPYDNVTLVSMSLVVCAYCVVYAIVVWYLDNVWPWQYGIPKEPLFFAKMYHNQTVAVRHVSLKAYPGDVTVLLGRNGAGKTTLLRLITGLEQATEGCVYVAGFDVALDTDAARRSMGFCPQENVLFMGLTVLEHLQFFARLLRELEENRRRYLLDSVSVFVAALEDVLRYVDREPGESEDDGIPELPDCPCALVDANKVAAGGVHPSTQQRLLALVLKRLHYGRRDFRLPMLMLLLPLSTHISRKLIYSGPVEYSLRKIFGHTVAFYTTDESMNNVASRRYARYLSEDEGAKVQRLERDEPWEWLESQALENYQRYRRSFAVGAAYRLTSNLSAVPPQAFVHAPSGTLNDEKTVIERPTKHHVCLRIALFVRHRATLSLDWASQERVQNVKLLQLLAGASAMSFWVCAFVVDLALHAVCSIVLLLPFALLDWHRLYSDTYTLAAVYAMMLSYGWASIPVAYVASLVCDQPSTGYVAIASVSIVAEKCRDCTLSKGCLTWEKMSGGRDVLLMLLVGLALLVLVTALDSGLGYVARMRRHSRALPTEHGGVVEERTRVRRLISQGRVEQAALLVSNLSKSYGTMEAVHGLSFALRKHECFGLLGMNGAGKTTTFRMLTGDLTPTSGNAFIDDADLVTKRSKESGPYFPKQDCALEMGVSFHLLVVQYQARIGYCPQADVALDLLTGREMLALFARLRGIREQSVPDVIHQTLEFVDMTEYADFTIGTYRSIQSFPVLILNALDVIKSSGSFFVSHHQDIHANPWHLSRSMRECEALCSRVGILSDGRFACLGSTQQLKESIGHGATVLARSASPNPQSLLEAMEARFPGCRLRRRQAGALLRFIVPARPWHELFSGMEELRAENFIHEYLVSDVSLTEVFRHFTRHKRTAGSTPGPSQSSSPGQI</sequence>
<comment type="caution">
    <text evidence="10">The sequence shown here is derived from an EMBL/GenBank/DDBJ whole genome shotgun (WGS) entry which is preliminary data.</text>
</comment>
<feature type="transmembrane region" description="Helical" evidence="8">
    <location>
        <begin position="155"/>
        <end position="176"/>
    </location>
</feature>
<dbReference type="Gene3D" id="3.40.50.300">
    <property type="entry name" value="P-loop containing nucleotide triphosphate hydrolases"/>
    <property type="match status" value="2"/>
</dbReference>
<dbReference type="Pfam" id="PF00005">
    <property type="entry name" value="ABC_tran"/>
    <property type="match status" value="2"/>
</dbReference>
<feature type="transmembrane region" description="Helical" evidence="8">
    <location>
        <begin position="632"/>
        <end position="660"/>
    </location>
</feature>
<dbReference type="GO" id="GO:0016887">
    <property type="term" value="F:ATP hydrolysis activity"/>
    <property type="evidence" value="ECO:0007669"/>
    <property type="project" value="InterPro"/>
</dbReference>
<protein>
    <recommendedName>
        <fullName evidence="9">ABC transporter domain-containing protein</fullName>
    </recommendedName>
</protein>
<feature type="transmembrane region" description="Helical" evidence="8">
    <location>
        <begin position="127"/>
        <end position="149"/>
    </location>
</feature>
<gene>
    <name evidence="10" type="ORF">V5799_020368</name>
</gene>
<accession>A0AAQ4EU77</accession>
<evidence type="ECO:0000256" key="3">
    <source>
        <dbReference type="ARBA" id="ARBA00022741"/>
    </source>
</evidence>
<dbReference type="PANTHER" id="PTHR19229">
    <property type="entry name" value="ATP-BINDING CASSETTE TRANSPORTER SUBFAMILY A ABCA"/>
    <property type="match status" value="1"/>
</dbReference>
<dbReference type="GO" id="GO:0140359">
    <property type="term" value="F:ABC-type transporter activity"/>
    <property type="evidence" value="ECO:0007669"/>
    <property type="project" value="InterPro"/>
</dbReference>
<dbReference type="SUPFAM" id="SSF52540">
    <property type="entry name" value="P-loop containing nucleoside triphosphate hydrolases"/>
    <property type="match status" value="2"/>
</dbReference>
<dbReference type="GO" id="GO:0005524">
    <property type="term" value="F:ATP binding"/>
    <property type="evidence" value="ECO:0007669"/>
    <property type="project" value="UniProtKB-KW"/>
</dbReference>
<evidence type="ECO:0000256" key="6">
    <source>
        <dbReference type="ARBA" id="ARBA00023136"/>
    </source>
</evidence>